<feature type="transmembrane region" description="Helical" evidence="7">
    <location>
        <begin position="74"/>
        <end position="92"/>
    </location>
</feature>
<evidence type="ECO:0000256" key="1">
    <source>
        <dbReference type="ARBA" id="ARBA00004651"/>
    </source>
</evidence>
<evidence type="ECO:0000256" key="4">
    <source>
        <dbReference type="ARBA" id="ARBA00022692"/>
    </source>
</evidence>
<dbReference type="Proteomes" id="UP001203512">
    <property type="component" value="Unassembled WGS sequence"/>
</dbReference>
<reference evidence="9 10" key="1">
    <citation type="submission" date="2022-04" db="EMBL/GenBank/DDBJ databases">
        <authorList>
            <person name="Huq M.A."/>
        </authorList>
    </citation>
    <scope>NUCLEOTIDE SEQUENCE [LARGE SCALE GENOMIC DNA]</scope>
    <source>
        <strain evidence="9 10">MAH-33</strain>
    </source>
</reference>
<feature type="transmembrane region" description="Helical" evidence="7">
    <location>
        <begin position="112"/>
        <end position="140"/>
    </location>
</feature>
<dbReference type="EMBL" id="JALKHS010000011">
    <property type="protein sequence ID" value="MCK0532851.1"/>
    <property type="molecule type" value="Genomic_DNA"/>
</dbReference>
<evidence type="ECO:0000313" key="9">
    <source>
        <dbReference type="EMBL" id="MCK0532851.1"/>
    </source>
</evidence>
<keyword evidence="10" id="KW-1185">Reference proteome</keyword>
<dbReference type="PANTHER" id="PTHR33778:SF1">
    <property type="entry name" value="MAGNESIUM TRANSPORTER YHID-RELATED"/>
    <property type="match status" value="1"/>
</dbReference>
<proteinExistence type="inferred from homology"/>
<evidence type="ECO:0000256" key="6">
    <source>
        <dbReference type="ARBA" id="ARBA00023136"/>
    </source>
</evidence>
<keyword evidence="3" id="KW-1003">Cell membrane</keyword>
<evidence type="ECO:0000256" key="7">
    <source>
        <dbReference type="RuleBase" id="RU365041"/>
    </source>
</evidence>
<protein>
    <recommendedName>
        <fullName evidence="7">Protein MgtC</fullName>
    </recommendedName>
</protein>
<organism evidence="9 10">
    <name type="scientific">Sphingobium agri</name>
    <dbReference type="NCBI Taxonomy" id="2933566"/>
    <lineage>
        <taxon>Bacteria</taxon>
        <taxon>Pseudomonadati</taxon>
        <taxon>Pseudomonadota</taxon>
        <taxon>Alphaproteobacteria</taxon>
        <taxon>Sphingomonadales</taxon>
        <taxon>Sphingomonadaceae</taxon>
        <taxon>Sphingobium</taxon>
    </lineage>
</organism>
<evidence type="ECO:0000259" key="8">
    <source>
        <dbReference type="Pfam" id="PF02308"/>
    </source>
</evidence>
<evidence type="ECO:0000313" key="10">
    <source>
        <dbReference type="Proteomes" id="UP001203512"/>
    </source>
</evidence>
<gene>
    <name evidence="9" type="ORF">MU848_14770</name>
</gene>
<keyword evidence="4 7" id="KW-0812">Transmembrane</keyword>
<dbReference type="Pfam" id="PF02308">
    <property type="entry name" value="MgtC"/>
    <property type="match status" value="1"/>
</dbReference>
<comment type="caution">
    <text evidence="9">The sequence shown here is derived from an EMBL/GenBank/DDBJ whole genome shotgun (WGS) entry which is preliminary data.</text>
</comment>
<feature type="transmembrane region" description="Helical" evidence="7">
    <location>
        <begin position="33"/>
        <end position="53"/>
    </location>
</feature>
<keyword evidence="5 7" id="KW-1133">Transmembrane helix</keyword>
<evidence type="ECO:0000256" key="5">
    <source>
        <dbReference type="ARBA" id="ARBA00022989"/>
    </source>
</evidence>
<dbReference type="PANTHER" id="PTHR33778">
    <property type="entry name" value="PROTEIN MGTC"/>
    <property type="match status" value="1"/>
</dbReference>
<dbReference type="PRINTS" id="PR01837">
    <property type="entry name" value="MGTCSAPBPROT"/>
</dbReference>
<dbReference type="InterPro" id="IPR049177">
    <property type="entry name" value="MgtC_SapB_SrpB_YhiD_N"/>
</dbReference>
<evidence type="ECO:0000256" key="2">
    <source>
        <dbReference type="ARBA" id="ARBA00009298"/>
    </source>
</evidence>
<dbReference type="RefSeq" id="WP_247233778.1">
    <property type="nucleotide sequence ID" value="NZ_JALKHS010000011.1"/>
</dbReference>
<sequence length="228" mass="24646">MNLFDLDLALPILGAIVAGGIVGAEREYRASPAGFRTHILVSLSCALLMLAAVHQVRWLSDTPDDIIRIDPVRMAHGVLTGIGFLCGGVIFREGFNVRGLTTAASLWSTSSLGVLFGVGFYSLAIGGTVATLLVLTAVTISDRFLPQRRHALVKVRYDRGSPVSQTAFRSLLADAHLHPSSIRQQLKDDYLEFSTTVAGDNEEKMELLTSALRQDAHVVGFDYVPHGT</sequence>
<evidence type="ECO:0000256" key="3">
    <source>
        <dbReference type="ARBA" id="ARBA00022475"/>
    </source>
</evidence>
<name>A0ABT0E0F3_9SPHN</name>
<accession>A0ABT0E0F3</accession>
<feature type="domain" description="MgtC/SapB/SrpB/YhiD N-terminal" evidence="8">
    <location>
        <begin position="13"/>
        <end position="139"/>
    </location>
</feature>
<comment type="similarity">
    <text evidence="2 7">Belongs to the MgtC/SapB family.</text>
</comment>
<keyword evidence="7" id="KW-0997">Cell inner membrane</keyword>
<keyword evidence="6 7" id="KW-0472">Membrane</keyword>
<dbReference type="InterPro" id="IPR003416">
    <property type="entry name" value="MgtC/SapB/SrpB/YhiD_fam"/>
</dbReference>
<comment type="subcellular location">
    <subcellularLocation>
        <location evidence="7">Cell inner membrane</location>
        <topology evidence="7">Multi-pass membrane protein</topology>
    </subcellularLocation>
    <subcellularLocation>
        <location evidence="1">Cell membrane</location>
        <topology evidence="1">Multi-pass membrane protein</topology>
    </subcellularLocation>
</comment>